<dbReference type="EMBL" id="BORQ01000001">
    <property type="protein sequence ID" value="GIO30052.1"/>
    <property type="molecule type" value="Genomic_DNA"/>
</dbReference>
<dbReference type="Proteomes" id="UP000679779">
    <property type="component" value="Unassembled WGS sequence"/>
</dbReference>
<dbReference type="RefSeq" id="WP_160037338.1">
    <property type="nucleotide sequence ID" value="NZ_BORQ01000001.1"/>
</dbReference>
<feature type="transmembrane region" description="Helical" evidence="1">
    <location>
        <begin position="234"/>
        <end position="255"/>
    </location>
</feature>
<keyword evidence="4" id="KW-1185">Reference proteome</keyword>
<feature type="transmembrane region" description="Helical" evidence="1">
    <location>
        <begin position="154"/>
        <end position="173"/>
    </location>
</feature>
<evidence type="ECO:0000313" key="3">
    <source>
        <dbReference type="EMBL" id="GIO30052.1"/>
    </source>
</evidence>
<keyword evidence="1" id="KW-1133">Transmembrane helix</keyword>
<keyword evidence="1" id="KW-0472">Membrane</keyword>
<dbReference type="Pfam" id="PF07670">
    <property type="entry name" value="Gate"/>
    <property type="match status" value="1"/>
</dbReference>
<name>A0A919XFW7_9BACL</name>
<feature type="transmembrane region" description="Helical" evidence="1">
    <location>
        <begin position="54"/>
        <end position="78"/>
    </location>
</feature>
<feature type="transmembrane region" description="Helical" evidence="1">
    <location>
        <begin position="378"/>
        <end position="398"/>
    </location>
</feature>
<evidence type="ECO:0000259" key="2">
    <source>
        <dbReference type="Pfam" id="PF07670"/>
    </source>
</evidence>
<gene>
    <name evidence="3" type="primary">ylbJ</name>
    <name evidence="3" type="ORF">J2TS6_11930</name>
</gene>
<feature type="transmembrane region" description="Helical" evidence="1">
    <location>
        <begin position="323"/>
        <end position="343"/>
    </location>
</feature>
<keyword evidence="1" id="KW-0812">Transmembrane</keyword>
<accession>A0A919XFW7</accession>
<evidence type="ECO:0000256" key="1">
    <source>
        <dbReference type="SAM" id="Phobius"/>
    </source>
</evidence>
<evidence type="ECO:0000313" key="4">
    <source>
        <dbReference type="Proteomes" id="UP000679779"/>
    </source>
</evidence>
<dbReference type="InterPro" id="IPR011642">
    <property type="entry name" value="Gate_dom"/>
</dbReference>
<feature type="domain" description="Nucleoside transporter/FeoB GTPase Gate" evidence="2">
    <location>
        <begin position="51"/>
        <end position="144"/>
    </location>
</feature>
<protein>
    <submittedName>
        <fullName evidence="3">Sporulation integral membrane protein YlbJ</fullName>
    </submittedName>
</protein>
<proteinExistence type="predicted"/>
<reference evidence="3" key="1">
    <citation type="submission" date="2021-03" db="EMBL/GenBank/DDBJ databases">
        <title>Antimicrobial resistance genes in bacteria isolated from Japanese honey, and their potential for conferring macrolide and lincosamide resistance in the American foulbrood pathogen Paenibacillus larvae.</title>
        <authorList>
            <person name="Okamoto M."/>
            <person name="Kumagai M."/>
            <person name="Kanamori H."/>
            <person name="Takamatsu D."/>
        </authorList>
    </citation>
    <scope>NUCLEOTIDE SEQUENCE</scope>
    <source>
        <strain evidence="3">J2TS6</strain>
    </source>
</reference>
<feature type="transmembrane region" description="Helical" evidence="1">
    <location>
        <begin position="291"/>
        <end position="311"/>
    </location>
</feature>
<dbReference type="AlphaFoldDB" id="A0A919XFW7"/>
<organism evidence="3 4">
    <name type="scientific">Paenibacillus albilobatus</name>
    <dbReference type="NCBI Taxonomy" id="2716884"/>
    <lineage>
        <taxon>Bacteria</taxon>
        <taxon>Bacillati</taxon>
        <taxon>Bacillota</taxon>
        <taxon>Bacilli</taxon>
        <taxon>Bacillales</taxon>
        <taxon>Paenibacillaceae</taxon>
        <taxon>Paenibacillus</taxon>
    </lineage>
</organism>
<sequence>MKKKAPLRFTPAAATVLLGAGALALVAAVVSSPTPAFQASLQGLRLWWQIVFPALLPFLVLSEILIAYGWIHALGAWLEPLMKRLFGLPGVGGWVLAMGMTTGYPGGAQSARRLFDQGELSGQDANRLAALSHFCNPMLVLVVIATGLMHEPSAGYIVLAVHWAAGLLAFLLLGRKRPADSKTSGNDAGNKGNRKDRRSLLVRSLHAAKVAHAKDGRGFGRLLGDSVTNAVQTLMMIGGYIIVFAVVIQIASRFLPSGLPAYVLSGAFEVHLGTRDASAAVFAADRTQWSVISALLGFGGICAMLQSMSLLRKTGIRWFRFALVRLLHGALAFAGTWFAWPLLRYFPKNASNAFNGNGELAADWSGYLTLWKIVPQLFQWQGMMLAAMLVCSLLFMLLQPSRKFPR</sequence>
<comment type="caution">
    <text evidence="3">The sequence shown here is derived from an EMBL/GenBank/DDBJ whole genome shotgun (WGS) entry which is preliminary data.</text>
</comment>